<evidence type="ECO:0000256" key="2">
    <source>
        <dbReference type="SAM" id="Phobius"/>
    </source>
</evidence>
<evidence type="ECO:0000313" key="4">
    <source>
        <dbReference type="EMBL" id="KAJ7609489.1"/>
    </source>
</evidence>
<dbReference type="InterPro" id="IPR045340">
    <property type="entry name" value="DUF6533"/>
</dbReference>
<accession>A0AAD7B449</accession>
<evidence type="ECO:0000256" key="1">
    <source>
        <dbReference type="SAM" id="MobiDB-lite"/>
    </source>
</evidence>
<gene>
    <name evidence="4" type="ORF">FB45DRAFT_1066876</name>
</gene>
<organism evidence="4 5">
    <name type="scientific">Roridomyces roridus</name>
    <dbReference type="NCBI Taxonomy" id="1738132"/>
    <lineage>
        <taxon>Eukaryota</taxon>
        <taxon>Fungi</taxon>
        <taxon>Dikarya</taxon>
        <taxon>Basidiomycota</taxon>
        <taxon>Agaricomycotina</taxon>
        <taxon>Agaricomycetes</taxon>
        <taxon>Agaricomycetidae</taxon>
        <taxon>Agaricales</taxon>
        <taxon>Marasmiineae</taxon>
        <taxon>Mycenaceae</taxon>
        <taxon>Roridomyces</taxon>
    </lineage>
</organism>
<feature type="transmembrane region" description="Helical" evidence="2">
    <location>
        <begin position="340"/>
        <end position="360"/>
    </location>
</feature>
<feature type="transmembrane region" description="Helical" evidence="2">
    <location>
        <begin position="161"/>
        <end position="186"/>
    </location>
</feature>
<feature type="domain" description="DUF6533" evidence="3">
    <location>
        <begin position="18"/>
        <end position="63"/>
    </location>
</feature>
<feature type="region of interest" description="Disordered" evidence="1">
    <location>
        <begin position="372"/>
        <end position="392"/>
    </location>
</feature>
<feature type="transmembrane region" description="Helical" evidence="2">
    <location>
        <begin position="118"/>
        <end position="141"/>
    </location>
</feature>
<proteinExistence type="predicted"/>
<sequence>MASPAAILAASRLQAGKYADVASFAFMLLDYALTFDLEKSFIWPSRRSLTKILFLLSRYLPFLEIPLAIFYIFVPHISLSSCKIINSAVIMFRVVGIAVAEAILLLRTLALSGQSPRLSRVFILLYAIGVSVSILTLSIFVKASIYGKPPLNVPGCALVGGPFILVGIPFIIIMLYELVLMIYTLWIGLHAYRHSRNPLIITLYRDGIMYFVILTLGSVLNVVVLLAGPPGLQDLLNGNLRMTHAIFSCRILLHIREADGRLLEFGIPGEAGEEDAERPPSSNSRSYHHHHIAHPIPPRSLKNIMAPINHHYAHQQITPTHPLIVPTQTWQSQIICLVEIAAIVLIYTLACYLYGVFVGWKNDAELLDKLLADPPPSDEPGHGSGPKELVRR</sequence>
<feature type="transmembrane region" description="Helical" evidence="2">
    <location>
        <begin position="59"/>
        <end position="78"/>
    </location>
</feature>
<evidence type="ECO:0000259" key="3">
    <source>
        <dbReference type="Pfam" id="PF20151"/>
    </source>
</evidence>
<keyword evidence="2" id="KW-0812">Transmembrane</keyword>
<reference evidence="4" key="1">
    <citation type="submission" date="2023-03" db="EMBL/GenBank/DDBJ databases">
        <title>Massive genome expansion in bonnet fungi (Mycena s.s.) driven by repeated elements and novel gene families across ecological guilds.</title>
        <authorList>
            <consortium name="Lawrence Berkeley National Laboratory"/>
            <person name="Harder C.B."/>
            <person name="Miyauchi S."/>
            <person name="Viragh M."/>
            <person name="Kuo A."/>
            <person name="Thoen E."/>
            <person name="Andreopoulos B."/>
            <person name="Lu D."/>
            <person name="Skrede I."/>
            <person name="Drula E."/>
            <person name="Henrissat B."/>
            <person name="Morin E."/>
            <person name="Kohler A."/>
            <person name="Barry K."/>
            <person name="LaButti K."/>
            <person name="Morin E."/>
            <person name="Salamov A."/>
            <person name="Lipzen A."/>
            <person name="Mereny Z."/>
            <person name="Hegedus B."/>
            <person name="Baldrian P."/>
            <person name="Stursova M."/>
            <person name="Weitz H."/>
            <person name="Taylor A."/>
            <person name="Grigoriev I.V."/>
            <person name="Nagy L.G."/>
            <person name="Martin F."/>
            <person name="Kauserud H."/>
        </authorList>
    </citation>
    <scope>NUCLEOTIDE SEQUENCE</scope>
    <source>
        <strain evidence="4">9284</strain>
    </source>
</reference>
<comment type="caution">
    <text evidence="4">The sequence shown here is derived from an EMBL/GenBank/DDBJ whole genome shotgun (WGS) entry which is preliminary data.</text>
</comment>
<keyword evidence="5" id="KW-1185">Reference proteome</keyword>
<keyword evidence="2" id="KW-0472">Membrane</keyword>
<protein>
    <recommendedName>
        <fullName evidence="3">DUF6533 domain-containing protein</fullName>
    </recommendedName>
</protein>
<feature type="transmembrane region" description="Helical" evidence="2">
    <location>
        <begin position="207"/>
        <end position="227"/>
    </location>
</feature>
<dbReference type="Pfam" id="PF20151">
    <property type="entry name" value="DUF6533"/>
    <property type="match status" value="1"/>
</dbReference>
<evidence type="ECO:0000313" key="5">
    <source>
        <dbReference type="Proteomes" id="UP001221142"/>
    </source>
</evidence>
<dbReference type="Proteomes" id="UP001221142">
    <property type="component" value="Unassembled WGS sequence"/>
</dbReference>
<name>A0AAD7B449_9AGAR</name>
<feature type="transmembrane region" description="Helical" evidence="2">
    <location>
        <begin position="84"/>
        <end position="106"/>
    </location>
</feature>
<keyword evidence="2" id="KW-1133">Transmembrane helix</keyword>
<dbReference type="EMBL" id="JARKIF010000040">
    <property type="protein sequence ID" value="KAJ7609489.1"/>
    <property type="molecule type" value="Genomic_DNA"/>
</dbReference>
<dbReference type="AlphaFoldDB" id="A0AAD7B449"/>